<protein>
    <submittedName>
        <fullName evidence="15">Cytochrome b561</fullName>
    </submittedName>
</protein>
<comment type="subcellular location">
    <subcellularLocation>
        <location evidence="2">Cell membrane</location>
        <topology evidence="2">Multi-pass membrane protein</topology>
    </subcellularLocation>
</comment>
<organism evidence="15 16">
    <name type="scientific">Thalassotalea agarivorans</name>
    <name type="common">Thalassomonas agarivorans</name>
    <dbReference type="NCBI Taxonomy" id="349064"/>
    <lineage>
        <taxon>Bacteria</taxon>
        <taxon>Pseudomonadati</taxon>
        <taxon>Pseudomonadota</taxon>
        <taxon>Gammaproteobacteria</taxon>
        <taxon>Alteromonadales</taxon>
        <taxon>Colwelliaceae</taxon>
        <taxon>Thalassotalea</taxon>
    </lineage>
</organism>
<keyword evidence="7" id="KW-0479">Metal-binding</keyword>
<dbReference type="InterPro" id="IPR052168">
    <property type="entry name" value="Cytochrome_b561_oxidase"/>
</dbReference>
<keyword evidence="5" id="KW-0349">Heme</keyword>
<dbReference type="GO" id="GO:0009055">
    <property type="term" value="F:electron transfer activity"/>
    <property type="evidence" value="ECO:0007669"/>
    <property type="project" value="InterPro"/>
</dbReference>
<feature type="transmembrane region" description="Helical" evidence="13">
    <location>
        <begin position="150"/>
        <end position="171"/>
    </location>
</feature>
<evidence type="ECO:0000313" key="15">
    <source>
        <dbReference type="EMBL" id="SET67566.1"/>
    </source>
</evidence>
<dbReference type="RefSeq" id="WP_093330661.1">
    <property type="nucleotide sequence ID" value="NZ_AP027363.1"/>
</dbReference>
<evidence type="ECO:0000256" key="13">
    <source>
        <dbReference type="SAM" id="Phobius"/>
    </source>
</evidence>
<evidence type="ECO:0000256" key="3">
    <source>
        <dbReference type="ARBA" id="ARBA00022448"/>
    </source>
</evidence>
<dbReference type="GO" id="GO:0020037">
    <property type="term" value="F:heme binding"/>
    <property type="evidence" value="ECO:0007669"/>
    <property type="project" value="TreeGrafter"/>
</dbReference>
<dbReference type="InterPro" id="IPR011577">
    <property type="entry name" value="Cyt_b561_bac/Ni-Hgenase"/>
</dbReference>
<keyword evidence="4" id="KW-1003">Cell membrane</keyword>
<dbReference type="PANTHER" id="PTHR30529">
    <property type="entry name" value="CYTOCHROME B561"/>
    <property type="match status" value="1"/>
</dbReference>
<sequence length="184" mass="20389">MELDTKEKLSSKTIVLHWIVGVMMIILLAVGVYMTETENHALYPIHKSFGVLILIFVVPRVFWRMKNGWPEPVSQYSMIEITLSKLIHWVLIIGTVLMPVSGMMMSGYGGHGIAIFGLELVPMNFDPTNPKEVIPINGALAGLGHQMHGLIGNILIGAIVLHFAGALKHHLIDKDGTMRRMLGK</sequence>
<dbReference type="GO" id="GO:0046872">
    <property type="term" value="F:metal ion binding"/>
    <property type="evidence" value="ECO:0007669"/>
    <property type="project" value="UniProtKB-KW"/>
</dbReference>
<keyword evidence="9 13" id="KW-1133">Transmembrane helix</keyword>
<dbReference type="PANTHER" id="PTHR30529:SF7">
    <property type="entry name" value="CYTOCHROME B561 BACTERIAL_NI-HYDROGENASE DOMAIN-CONTAINING PROTEIN"/>
    <property type="match status" value="1"/>
</dbReference>
<evidence type="ECO:0000256" key="12">
    <source>
        <dbReference type="ARBA" id="ARBA00037975"/>
    </source>
</evidence>
<evidence type="ECO:0000256" key="8">
    <source>
        <dbReference type="ARBA" id="ARBA00022982"/>
    </source>
</evidence>
<dbReference type="GO" id="GO:0005886">
    <property type="term" value="C:plasma membrane"/>
    <property type="evidence" value="ECO:0007669"/>
    <property type="project" value="UniProtKB-SubCell"/>
</dbReference>
<evidence type="ECO:0000256" key="11">
    <source>
        <dbReference type="ARBA" id="ARBA00023136"/>
    </source>
</evidence>
<dbReference type="Proteomes" id="UP000199308">
    <property type="component" value="Unassembled WGS sequence"/>
</dbReference>
<evidence type="ECO:0000256" key="4">
    <source>
        <dbReference type="ARBA" id="ARBA00022475"/>
    </source>
</evidence>
<feature type="transmembrane region" description="Helical" evidence="13">
    <location>
        <begin position="45"/>
        <end position="65"/>
    </location>
</feature>
<gene>
    <name evidence="15" type="ORF">SAMN05660429_02370</name>
</gene>
<dbReference type="STRING" id="349064.SAMN05660429_02370"/>
<evidence type="ECO:0000256" key="7">
    <source>
        <dbReference type="ARBA" id="ARBA00022723"/>
    </source>
</evidence>
<evidence type="ECO:0000256" key="9">
    <source>
        <dbReference type="ARBA" id="ARBA00022989"/>
    </source>
</evidence>
<keyword evidence="8" id="KW-0249">Electron transport</keyword>
<feature type="transmembrane region" description="Helical" evidence="13">
    <location>
        <begin position="86"/>
        <end position="108"/>
    </location>
</feature>
<comment type="similarity">
    <text evidence="12">Belongs to the cytochrome b561 family.</text>
</comment>
<evidence type="ECO:0000256" key="2">
    <source>
        <dbReference type="ARBA" id="ARBA00004651"/>
    </source>
</evidence>
<dbReference type="Pfam" id="PF01292">
    <property type="entry name" value="Ni_hydr_CYTB"/>
    <property type="match status" value="1"/>
</dbReference>
<evidence type="ECO:0000313" key="16">
    <source>
        <dbReference type="Proteomes" id="UP000199308"/>
    </source>
</evidence>
<comment type="cofactor">
    <cofactor evidence="1">
        <name>heme b</name>
        <dbReference type="ChEBI" id="CHEBI:60344"/>
    </cofactor>
</comment>
<accession>A0A1I0G9X8</accession>
<feature type="transmembrane region" description="Helical" evidence="13">
    <location>
        <begin position="14"/>
        <end position="33"/>
    </location>
</feature>
<dbReference type="InterPro" id="IPR016174">
    <property type="entry name" value="Di-haem_cyt_TM"/>
</dbReference>
<keyword evidence="3" id="KW-0813">Transport</keyword>
<evidence type="ECO:0000256" key="10">
    <source>
        <dbReference type="ARBA" id="ARBA00023004"/>
    </source>
</evidence>
<keyword evidence="16" id="KW-1185">Reference proteome</keyword>
<keyword evidence="11 13" id="KW-0472">Membrane</keyword>
<evidence type="ECO:0000256" key="6">
    <source>
        <dbReference type="ARBA" id="ARBA00022692"/>
    </source>
</evidence>
<reference evidence="15 16" key="1">
    <citation type="submission" date="2016-10" db="EMBL/GenBank/DDBJ databases">
        <authorList>
            <person name="de Groot N.N."/>
        </authorList>
    </citation>
    <scope>NUCLEOTIDE SEQUENCE [LARGE SCALE GENOMIC DNA]</scope>
    <source>
        <strain evidence="15 16">DSM 19706</strain>
    </source>
</reference>
<dbReference type="AlphaFoldDB" id="A0A1I0G9X8"/>
<proteinExistence type="inferred from homology"/>
<keyword evidence="10" id="KW-0408">Iron</keyword>
<evidence type="ECO:0000259" key="14">
    <source>
        <dbReference type="Pfam" id="PF01292"/>
    </source>
</evidence>
<feature type="domain" description="Cytochrome b561 bacterial/Ni-hydrogenase" evidence="14">
    <location>
        <begin position="11"/>
        <end position="183"/>
    </location>
</feature>
<dbReference type="SUPFAM" id="SSF81342">
    <property type="entry name" value="Transmembrane di-heme cytochromes"/>
    <property type="match status" value="1"/>
</dbReference>
<dbReference type="EMBL" id="FOHK01000011">
    <property type="protein sequence ID" value="SET67566.1"/>
    <property type="molecule type" value="Genomic_DNA"/>
</dbReference>
<evidence type="ECO:0000256" key="5">
    <source>
        <dbReference type="ARBA" id="ARBA00022617"/>
    </source>
</evidence>
<evidence type="ECO:0000256" key="1">
    <source>
        <dbReference type="ARBA" id="ARBA00001970"/>
    </source>
</evidence>
<dbReference type="GO" id="GO:0022904">
    <property type="term" value="P:respiratory electron transport chain"/>
    <property type="evidence" value="ECO:0007669"/>
    <property type="project" value="InterPro"/>
</dbReference>
<keyword evidence="6 13" id="KW-0812">Transmembrane</keyword>
<name>A0A1I0G9X8_THASX</name>
<dbReference type="OrthoDB" id="9793784at2"/>